<evidence type="ECO:0000259" key="11">
    <source>
        <dbReference type="PROSITE" id="PS50157"/>
    </source>
</evidence>
<feature type="domain" description="C2H2-type" evidence="11">
    <location>
        <begin position="386"/>
        <end position="413"/>
    </location>
</feature>
<keyword evidence="13" id="KW-1185">Reference proteome</keyword>
<keyword evidence="8" id="KW-0539">Nucleus</keyword>
<reference evidence="12 13" key="1">
    <citation type="submission" date="2015-06" db="EMBL/GenBank/DDBJ databases">
        <title>Talaromyces atroroseus IBT 11181 draft genome.</title>
        <authorList>
            <person name="Rasmussen K.B."/>
            <person name="Rasmussen S."/>
            <person name="Petersen B."/>
            <person name="Sicheritz-Ponten T."/>
            <person name="Mortensen U.H."/>
            <person name="Thrane U."/>
        </authorList>
    </citation>
    <scope>NUCLEOTIDE SEQUENCE [LARGE SCALE GENOMIC DNA]</scope>
    <source>
        <strain evidence="12 13">IBT 11181</strain>
    </source>
</reference>
<dbReference type="InterPro" id="IPR036236">
    <property type="entry name" value="Znf_C2H2_sf"/>
</dbReference>
<keyword evidence="4 9" id="KW-0863">Zinc-finger</keyword>
<feature type="domain" description="C2H2-type" evidence="11">
    <location>
        <begin position="414"/>
        <end position="440"/>
    </location>
</feature>
<dbReference type="GO" id="GO:0005634">
    <property type="term" value="C:nucleus"/>
    <property type="evidence" value="ECO:0007669"/>
    <property type="project" value="UniProtKB-SubCell"/>
</dbReference>
<dbReference type="SUPFAM" id="SSF57667">
    <property type="entry name" value="beta-beta-alpha zinc fingers"/>
    <property type="match status" value="2"/>
</dbReference>
<dbReference type="AlphaFoldDB" id="A0A225AFS3"/>
<dbReference type="STRING" id="1441469.A0A225AFS3"/>
<evidence type="ECO:0000256" key="7">
    <source>
        <dbReference type="ARBA" id="ARBA00023163"/>
    </source>
</evidence>
<dbReference type="Gene3D" id="3.30.160.60">
    <property type="entry name" value="Classic Zinc Finger"/>
    <property type="match status" value="4"/>
</dbReference>
<feature type="domain" description="C2H2-type" evidence="11">
    <location>
        <begin position="326"/>
        <end position="355"/>
    </location>
</feature>
<feature type="compositionally biased region" description="Polar residues" evidence="10">
    <location>
        <begin position="299"/>
        <end position="308"/>
    </location>
</feature>
<dbReference type="GO" id="GO:0006357">
    <property type="term" value="P:regulation of transcription by RNA polymerase II"/>
    <property type="evidence" value="ECO:0007669"/>
    <property type="project" value="UniProtKB-ARBA"/>
</dbReference>
<sequence length="588" mass="65390">MMDATVPMSYRFPNNELRALEPPRFLESHVENTLPYYANTAPVTYAPPPIPSPPYEVTGHVLGGYPNSYQPHLFNPSSGPPPQTHTHAHTHVHAQSQSHTHAHAHVRTHPHAHTQQATAGRLSTEHTPLHSPSPDSHQAPRHIAHTQPTRMTQNTQSLLGDEYRSGPTVAAVAAVINPTTTAASPSVSILTSSSPSSSGKMKREHESSGAKDVDFSTEVDMLMKMIQSREGSSPGASSVSGTANSSATRTNTPVSCTTTTAAVAPSQTSTHQFNATQQHQFASGAGPMSYHMGMSTYHQQYESTQQNPRAVPRSSPDRSQKQKRKHQCTLPGCGKLFTQKTHLDIHMRAHTGAKPFKCSEPTCGQRFSQLGNLRTHERRHTGEKPYSCDICHKRFAQRGNVRAHRITHEQAKPYTCQLDNCWKQFTQLGNLKSHQNKFHAVTLRNLTIRFANINNPDMMSEEDRSLWTYFASLYKNSNKGIKGRGKDRKISCTSNNLNHKKGSNGVIHHNQEQQHIMSISEMKHLNPASDEGSSDYHSCGDDGDDDEELNERYAHHVVGGHHHHHHGDLLAHVMHREVPPLLYSKRER</sequence>
<evidence type="ECO:0000256" key="1">
    <source>
        <dbReference type="ARBA" id="ARBA00004123"/>
    </source>
</evidence>
<evidence type="ECO:0000256" key="2">
    <source>
        <dbReference type="ARBA" id="ARBA00022723"/>
    </source>
</evidence>
<feature type="region of interest" description="Disordered" evidence="10">
    <location>
        <begin position="182"/>
        <end position="211"/>
    </location>
</feature>
<feature type="compositionally biased region" description="Polar residues" evidence="10">
    <location>
        <begin position="229"/>
        <end position="275"/>
    </location>
</feature>
<feature type="region of interest" description="Disordered" evidence="10">
    <location>
        <begin position="228"/>
        <end position="275"/>
    </location>
</feature>
<evidence type="ECO:0000256" key="8">
    <source>
        <dbReference type="ARBA" id="ARBA00023242"/>
    </source>
</evidence>
<evidence type="ECO:0000256" key="9">
    <source>
        <dbReference type="PROSITE-ProRule" id="PRU00042"/>
    </source>
</evidence>
<organism evidence="12 13">
    <name type="scientific">Talaromyces atroroseus</name>
    <dbReference type="NCBI Taxonomy" id="1441469"/>
    <lineage>
        <taxon>Eukaryota</taxon>
        <taxon>Fungi</taxon>
        <taxon>Dikarya</taxon>
        <taxon>Ascomycota</taxon>
        <taxon>Pezizomycotina</taxon>
        <taxon>Eurotiomycetes</taxon>
        <taxon>Eurotiomycetidae</taxon>
        <taxon>Eurotiales</taxon>
        <taxon>Trichocomaceae</taxon>
        <taxon>Talaromyces</taxon>
        <taxon>Talaromyces sect. Trachyspermi</taxon>
    </lineage>
</organism>
<evidence type="ECO:0000256" key="5">
    <source>
        <dbReference type="ARBA" id="ARBA00022833"/>
    </source>
</evidence>
<dbReference type="GeneID" id="31007645"/>
<evidence type="ECO:0000256" key="10">
    <source>
        <dbReference type="SAM" id="MobiDB-lite"/>
    </source>
</evidence>
<dbReference type="OrthoDB" id="427030at2759"/>
<keyword evidence="2" id="KW-0479">Metal-binding</keyword>
<feature type="compositionally biased region" description="Basic residues" evidence="10">
    <location>
        <begin position="100"/>
        <end position="112"/>
    </location>
</feature>
<feature type="region of interest" description="Disordered" evidence="10">
    <location>
        <begin position="73"/>
        <end position="151"/>
    </location>
</feature>
<comment type="caution">
    <text evidence="12">The sequence shown here is derived from an EMBL/GenBank/DDBJ whole genome shotgun (WGS) entry which is preliminary data.</text>
</comment>
<evidence type="ECO:0000256" key="3">
    <source>
        <dbReference type="ARBA" id="ARBA00022737"/>
    </source>
</evidence>
<dbReference type="FunFam" id="3.30.160.60:FF:001289">
    <property type="entry name" value="Zinc finger protein 574"/>
    <property type="match status" value="1"/>
</dbReference>
<evidence type="ECO:0000313" key="12">
    <source>
        <dbReference type="EMBL" id="OKL56934.1"/>
    </source>
</evidence>
<dbReference type="Pfam" id="PF00096">
    <property type="entry name" value="zf-C2H2"/>
    <property type="match status" value="4"/>
</dbReference>
<dbReference type="Proteomes" id="UP000214365">
    <property type="component" value="Unassembled WGS sequence"/>
</dbReference>
<proteinExistence type="predicted"/>
<dbReference type="FunFam" id="3.30.160.60:FF:002343">
    <property type="entry name" value="Zinc finger protein 33A"/>
    <property type="match status" value="1"/>
</dbReference>
<dbReference type="PROSITE" id="PS50157">
    <property type="entry name" value="ZINC_FINGER_C2H2_2"/>
    <property type="match status" value="4"/>
</dbReference>
<dbReference type="RefSeq" id="XP_020117055.1">
    <property type="nucleotide sequence ID" value="XM_020262789.1"/>
</dbReference>
<feature type="compositionally biased region" description="Low complexity" evidence="10">
    <location>
        <begin position="184"/>
        <end position="198"/>
    </location>
</feature>
<dbReference type="SMART" id="SM00355">
    <property type="entry name" value="ZnF_C2H2"/>
    <property type="match status" value="4"/>
</dbReference>
<evidence type="ECO:0000313" key="13">
    <source>
        <dbReference type="Proteomes" id="UP000214365"/>
    </source>
</evidence>
<keyword evidence="6" id="KW-0805">Transcription regulation</keyword>
<dbReference type="EMBL" id="LFMY01000013">
    <property type="protein sequence ID" value="OKL56934.1"/>
    <property type="molecule type" value="Genomic_DNA"/>
</dbReference>
<feature type="domain" description="C2H2-type" evidence="11">
    <location>
        <begin position="356"/>
        <end position="385"/>
    </location>
</feature>
<dbReference type="PROSITE" id="PS00028">
    <property type="entry name" value="ZINC_FINGER_C2H2_1"/>
    <property type="match status" value="4"/>
</dbReference>
<feature type="region of interest" description="Disordered" evidence="10">
    <location>
        <begin position="525"/>
        <end position="547"/>
    </location>
</feature>
<dbReference type="GO" id="GO:0008270">
    <property type="term" value="F:zinc ion binding"/>
    <property type="evidence" value="ECO:0007669"/>
    <property type="project" value="UniProtKB-KW"/>
</dbReference>
<dbReference type="InterPro" id="IPR013087">
    <property type="entry name" value="Znf_C2H2_type"/>
</dbReference>
<accession>A0A225AFS3</accession>
<dbReference type="PANTHER" id="PTHR23235">
    <property type="entry name" value="KRUEPPEL-LIKE TRANSCRIPTION FACTOR"/>
    <property type="match status" value="1"/>
</dbReference>
<feature type="region of interest" description="Disordered" evidence="10">
    <location>
        <begin position="299"/>
        <end position="326"/>
    </location>
</feature>
<keyword evidence="5" id="KW-0862">Zinc</keyword>
<keyword evidence="3" id="KW-0677">Repeat</keyword>
<feature type="compositionally biased region" description="Basic and acidic residues" evidence="10">
    <location>
        <begin position="201"/>
        <end position="211"/>
    </location>
</feature>
<evidence type="ECO:0000256" key="4">
    <source>
        <dbReference type="ARBA" id="ARBA00022771"/>
    </source>
</evidence>
<keyword evidence="7" id="KW-0804">Transcription</keyword>
<evidence type="ECO:0000256" key="6">
    <source>
        <dbReference type="ARBA" id="ARBA00023015"/>
    </source>
</evidence>
<dbReference type="PANTHER" id="PTHR23235:SF120">
    <property type="entry name" value="KRUPPEL-LIKE FACTOR 15"/>
    <property type="match status" value="1"/>
</dbReference>
<gene>
    <name evidence="12" type="ORF">UA08_07889</name>
</gene>
<comment type="subcellular location">
    <subcellularLocation>
        <location evidence="1">Nucleus</location>
    </subcellularLocation>
</comment>
<protein>
    <recommendedName>
        <fullName evidence="11">C2H2-type domain-containing protein</fullName>
    </recommendedName>
</protein>
<name>A0A225AFS3_TALAT</name>